<dbReference type="GO" id="GO:0005634">
    <property type="term" value="C:nucleus"/>
    <property type="evidence" value="ECO:0007669"/>
    <property type="project" value="UniProtKB-SubCell"/>
</dbReference>
<dbReference type="PROSITE" id="PS00345">
    <property type="entry name" value="ETS_DOMAIN_1"/>
    <property type="match status" value="1"/>
</dbReference>
<name>A0AAD8FC60_BIOPF</name>
<dbReference type="AlphaFoldDB" id="A0AAD8FC60"/>
<dbReference type="Proteomes" id="UP001233172">
    <property type="component" value="Unassembled WGS sequence"/>
</dbReference>
<comment type="similarity">
    <text evidence="2 6">Belongs to the ETS family.</text>
</comment>
<dbReference type="Gene3D" id="1.10.10.10">
    <property type="entry name" value="Winged helix-like DNA-binding domain superfamily/Winged helix DNA-binding domain"/>
    <property type="match status" value="1"/>
</dbReference>
<dbReference type="EMBL" id="JASAOG010000041">
    <property type="protein sequence ID" value="KAK0059552.1"/>
    <property type="molecule type" value="Genomic_DNA"/>
</dbReference>
<dbReference type="FunFam" id="1.10.10.10:FF:000411">
    <property type="entry name" value="Ecdysone-induced protein 74EF isoform A"/>
    <property type="match status" value="1"/>
</dbReference>
<dbReference type="GO" id="GO:0030154">
    <property type="term" value="P:cell differentiation"/>
    <property type="evidence" value="ECO:0007669"/>
    <property type="project" value="TreeGrafter"/>
</dbReference>
<dbReference type="SUPFAM" id="SSF46785">
    <property type="entry name" value="Winged helix' DNA-binding domain"/>
    <property type="match status" value="1"/>
</dbReference>
<reference evidence="9" key="2">
    <citation type="submission" date="2023-04" db="EMBL/GenBank/DDBJ databases">
        <authorList>
            <person name="Bu L."/>
            <person name="Lu L."/>
            <person name="Laidemitt M.R."/>
            <person name="Zhang S.M."/>
            <person name="Mutuku M."/>
            <person name="Mkoji G."/>
            <person name="Steinauer M."/>
            <person name="Loker E.S."/>
        </authorList>
    </citation>
    <scope>NUCLEOTIDE SEQUENCE</scope>
    <source>
        <strain evidence="9">KasaAsao</strain>
        <tissue evidence="9">Whole Snail</tissue>
    </source>
</reference>
<feature type="region of interest" description="Disordered" evidence="7">
    <location>
        <begin position="322"/>
        <end position="382"/>
    </location>
</feature>
<evidence type="ECO:0000256" key="1">
    <source>
        <dbReference type="ARBA" id="ARBA00004123"/>
    </source>
</evidence>
<evidence type="ECO:0000256" key="3">
    <source>
        <dbReference type="ARBA" id="ARBA00022473"/>
    </source>
</evidence>
<protein>
    <submittedName>
        <fullName evidence="9">Ecdysone-induced protein 74EF</fullName>
    </submittedName>
</protein>
<dbReference type="InterPro" id="IPR046328">
    <property type="entry name" value="ETS_fam"/>
</dbReference>
<dbReference type="PANTHER" id="PTHR11849:SF191">
    <property type="entry name" value="ECDYSONE-INDUCED PROTEIN 74EF ISOFORM B"/>
    <property type="match status" value="1"/>
</dbReference>
<evidence type="ECO:0000259" key="8">
    <source>
        <dbReference type="PROSITE" id="PS50061"/>
    </source>
</evidence>
<keyword evidence="5 6" id="KW-0539">Nucleus</keyword>
<dbReference type="PANTHER" id="PTHR11849">
    <property type="entry name" value="ETS"/>
    <property type="match status" value="1"/>
</dbReference>
<evidence type="ECO:0000256" key="5">
    <source>
        <dbReference type="ARBA" id="ARBA00023242"/>
    </source>
</evidence>
<feature type="compositionally biased region" description="Polar residues" evidence="7">
    <location>
        <begin position="411"/>
        <end position="436"/>
    </location>
</feature>
<keyword evidence="4 6" id="KW-0238">DNA-binding</keyword>
<evidence type="ECO:0000256" key="4">
    <source>
        <dbReference type="ARBA" id="ARBA00023125"/>
    </source>
</evidence>
<feature type="domain" description="ETS" evidence="8">
    <location>
        <begin position="471"/>
        <end position="553"/>
    </location>
</feature>
<dbReference type="GO" id="GO:0043565">
    <property type="term" value="F:sequence-specific DNA binding"/>
    <property type="evidence" value="ECO:0007669"/>
    <property type="project" value="InterPro"/>
</dbReference>
<dbReference type="Pfam" id="PF00178">
    <property type="entry name" value="Ets"/>
    <property type="match status" value="1"/>
</dbReference>
<comment type="subcellular location">
    <subcellularLocation>
        <location evidence="1 6">Nucleus</location>
    </subcellularLocation>
</comment>
<dbReference type="InterPro" id="IPR036390">
    <property type="entry name" value="WH_DNA-bd_sf"/>
</dbReference>
<feature type="region of interest" description="Disordered" evidence="7">
    <location>
        <begin position="411"/>
        <end position="464"/>
    </location>
</feature>
<sequence length="581" mass="64620">MSCHLTSPPDLLLVHPCKPQGIDRNIPQLLYHPPPPSRDLFTARHVPRVPVAYPVSGVTYPTSAVKPECLLAPYPVFVSADINPYARLEQQSSSDDPLWLASSRRQVVPPLTSYHPPEASSPVLDLSLKRLTETECPRLQCLTETECPRLQYSSKEEVDQDCTNEESLSSPRFGISGVSQSTLADIDSCRRYIRYPDAMLGGHVTALAQPANHLPRRPHSPHPAVDICVDVSNFEEEKHLPYPAPQFSPGEDSVSSGGPCPSGDGLKQKVTFKKDLMKRYLDACEQSQDGRGREMAAEALLSMDSPSTGVEARTFLQGILHEQHSQHSHHASLPPSPDSGLDSELDTSSIDDLKHRHQGNKMSGSFVPSFCQPPPAHQPLPAHFNTATHIAMRPDHYENSPVLTSLTPVQPSMEASSYSHHQNSKGSSKMTASLEATPTTDKPKTKKGRKPKYPDYPYSSPPKRKREGNAQYLWEFLLQLLQNHETCPHYIKWTNREKGIFKLVDSKAVSKLWGQHKNKPDMNYETMGRALRYYYARGILNKVDGQRLVYQFADVPKNIVEIDCSGGTLSKAICSVCADDH</sequence>
<reference evidence="9" key="1">
    <citation type="journal article" date="2023" name="PLoS Negl. Trop. Dis.">
        <title>A genome sequence for Biomphalaria pfeifferi, the major vector snail for the human-infecting parasite Schistosoma mansoni.</title>
        <authorList>
            <person name="Bu L."/>
            <person name="Lu L."/>
            <person name="Laidemitt M.R."/>
            <person name="Zhang S.M."/>
            <person name="Mutuku M."/>
            <person name="Mkoji G."/>
            <person name="Steinauer M."/>
            <person name="Loker E.S."/>
        </authorList>
    </citation>
    <scope>NUCLEOTIDE SEQUENCE</scope>
    <source>
        <strain evidence="9">KasaAsao</strain>
    </source>
</reference>
<evidence type="ECO:0000256" key="7">
    <source>
        <dbReference type="SAM" id="MobiDB-lite"/>
    </source>
</evidence>
<dbReference type="GO" id="GO:0040034">
    <property type="term" value="P:regulation of development, heterochronic"/>
    <property type="evidence" value="ECO:0007669"/>
    <property type="project" value="UniProtKB-ARBA"/>
</dbReference>
<evidence type="ECO:0000313" key="9">
    <source>
        <dbReference type="EMBL" id="KAK0059552.1"/>
    </source>
</evidence>
<evidence type="ECO:0000256" key="2">
    <source>
        <dbReference type="ARBA" id="ARBA00005562"/>
    </source>
</evidence>
<dbReference type="InterPro" id="IPR036388">
    <property type="entry name" value="WH-like_DNA-bd_sf"/>
</dbReference>
<proteinExistence type="inferred from homology"/>
<keyword evidence="10" id="KW-1185">Reference proteome</keyword>
<evidence type="ECO:0000256" key="6">
    <source>
        <dbReference type="RuleBase" id="RU004019"/>
    </source>
</evidence>
<dbReference type="PROSITE" id="PS50061">
    <property type="entry name" value="ETS_DOMAIN_3"/>
    <property type="match status" value="1"/>
</dbReference>
<dbReference type="PRINTS" id="PR00454">
    <property type="entry name" value="ETSDOMAIN"/>
</dbReference>
<dbReference type="PROSITE" id="PS00346">
    <property type="entry name" value="ETS_DOMAIN_2"/>
    <property type="match status" value="1"/>
</dbReference>
<dbReference type="SMART" id="SM00413">
    <property type="entry name" value="ETS"/>
    <property type="match status" value="1"/>
</dbReference>
<keyword evidence="3" id="KW-0217">Developmental protein</keyword>
<evidence type="ECO:0000313" key="10">
    <source>
        <dbReference type="Proteomes" id="UP001233172"/>
    </source>
</evidence>
<gene>
    <name evidence="9" type="ORF">Bpfe_011013</name>
</gene>
<accession>A0AAD8FC60</accession>
<dbReference type="GO" id="GO:0000981">
    <property type="term" value="F:DNA-binding transcription factor activity, RNA polymerase II-specific"/>
    <property type="evidence" value="ECO:0007669"/>
    <property type="project" value="TreeGrafter"/>
</dbReference>
<dbReference type="InterPro" id="IPR000418">
    <property type="entry name" value="Ets_dom"/>
</dbReference>
<comment type="caution">
    <text evidence="9">The sequence shown here is derived from an EMBL/GenBank/DDBJ whole genome shotgun (WGS) entry which is preliminary data.</text>
</comment>
<organism evidence="9 10">
    <name type="scientific">Biomphalaria pfeifferi</name>
    <name type="common">Bloodfluke planorb</name>
    <name type="synonym">Freshwater snail</name>
    <dbReference type="NCBI Taxonomy" id="112525"/>
    <lineage>
        <taxon>Eukaryota</taxon>
        <taxon>Metazoa</taxon>
        <taxon>Spiralia</taxon>
        <taxon>Lophotrochozoa</taxon>
        <taxon>Mollusca</taxon>
        <taxon>Gastropoda</taxon>
        <taxon>Heterobranchia</taxon>
        <taxon>Euthyneura</taxon>
        <taxon>Panpulmonata</taxon>
        <taxon>Hygrophila</taxon>
        <taxon>Lymnaeoidea</taxon>
        <taxon>Planorbidae</taxon>
        <taxon>Biomphalaria</taxon>
    </lineage>
</organism>